<dbReference type="FunFam" id="3.30.420.40:FF:000118">
    <property type="entry name" value="Xylulose kinase 2"/>
    <property type="match status" value="1"/>
</dbReference>
<dbReference type="GO" id="GO:0005997">
    <property type="term" value="P:xylulose metabolic process"/>
    <property type="evidence" value="ECO:0007669"/>
    <property type="project" value="UniProtKB-UniRule"/>
</dbReference>
<dbReference type="PIRSF" id="PIRSF000538">
    <property type="entry name" value="GlpK"/>
    <property type="match status" value="1"/>
</dbReference>
<keyword evidence="4" id="KW-0859">Xylose metabolism</keyword>
<evidence type="ECO:0000313" key="7">
    <source>
        <dbReference type="EMBL" id="KFD48233.1"/>
    </source>
</evidence>
<dbReference type="GO" id="GO:0005524">
    <property type="term" value="F:ATP binding"/>
    <property type="evidence" value="ECO:0007669"/>
    <property type="project" value="UniProtKB-KW"/>
</dbReference>
<dbReference type="EMBL" id="KL367492">
    <property type="protein sequence ID" value="KFD69800.1"/>
    <property type="molecule type" value="Genomic_DNA"/>
</dbReference>
<dbReference type="EMBL" id="KL363299">
    <property type="protein sequence ID" value="KFD48233.1"/>
    <property type="molecule type" value="Genomic_DNA"/>
</dbReference>
<evidence type="ECO:0000313" key="8">
    <source>
        <dbReference type="EMBL" id="KFD69800.1"/>
    </source>
</evidence>
<keyword evidence="3 4" id="KW-0418">Kinase</keyword>
<evidence type="ECO:0000313" key="9">
    <source>
        <dbReference type="Proteomes" id="UP000030764"/>
    </source>
</evidence>
<keyword evidence="4" id="KW-0547">Nucleotide-binding</keyword>
<dbReference type="GO" id="GO:0042732">
    <property type="term" value="P:D-xylose metabolic process"/>
    <property type="evidence" value="ECO:0007669"/>
    <property type="project" value="UniProtKB-UniRule"/>
</dbReference>
<evidence type="ECO:0000259" key="6">
    <source>
        <dbReference type="Pfam" id="PF02782"/>
    </source>
</evidence>
<dbReference type="InterPro" id="IPR018485">
    <property type="entry name" value="FGGY_C"/>
</dbReference>
<proteinExistence type="inferred from homology"/>
<name>A0A085NK04_9BILA</name>
<keyword evidence="4" id="KW-0067">ATP-binding</keyword>
<accession>A0A085NK04</accession>
<dbReference type="EC" id="2.7.1.17" evidence="4"/>
<organism evidence="8">
    <name type="scientific">Trichuris suis</name>
    <name type="common">pig whipworm</name>
    <dbReference type="NCBI Taxonomy" id="68888"/>
    <lineage>
        <taxon>Eukaryota</taxon>
        <taxon>Metazoa</taxon>
        <taxon>Ecdysozoa</taxon>
        <taxon>Nematoda</taxon>
        <taxon>Enoplea</taxon>
        <taxon>Dorylaimia</taxon>
        <taxon>Trichinellida</taxon>
        <taxon>Trichuridae</taxon>
        <taxon>Trichuris</taxon>
    </lineage>
</organism>
<dbReference type="SUPFAM" id="SSF53067">
    <property type="entry name" value="Actin-like ATPase domain"/>
    <property type="match status" value="2"/>
</dbReference>
<reference evidence="8 9" key="1">
    <citation type="journal article" date="2014" name="Nat. Genet.">
        <title>Genome and transcriptome of the porcine whipworm Trichuris suis.</title>
        <authorList>
            <person name="Jex A.R."/>
            <person name="Nejsum P."/>
            <person name="Schwarz E.M."/>
            <person name="Hu L."/>
            <person name="Young N.D."/>
            <person name="Hall R.S."/>
            <person name="Korhonen P.K."/>
            <person name="Liao S."/>
            <person name="Thamsborg S."/>
            <person name="Xia J."/>
            <person name="Xu P."/>
            <person name="Wang S."/>
            <person name="Scheerlinck J.P."/>
            <person name="Hofmann A."/>
            <person name="Sternberg P.W."/>
            <person name="Wang J."/>
            <person name="Gasser R.B."/>
        </authorList>
    </citation>
    <scope>NUCLEOTIDE SEQUENCE [LARGE SCALE GENOMIC DNA]</scope>
    <source>
        <strain evidence="8">DCEP-RM93F</strain>
        <strain evidence="7">DCEP-RM93M</strain>
    </source>
</reference>
<evidence type="ECO:0000256" key="2">
    <source>
        <dbReference type="ARBA" id="ARBA00022679"/>
    </source>
</evidence>
<dbReference type="PANTHER" id="PTHR10196:SF57">
    <property type="entry name" value="XYLULOSE KINASE"/>
    <property type="match status" value="1"/>
</dbReference>
<evidence type="ECO:0000256" key="3">
    <source>
        <dbReference type="ARBA" id="ARBA00022777"/>
    </source>
</evidence>
<dbReference type="GO" id="GO:0005829">
    <property type="term" value="C:cytosol"/>
    <property type="evidence" value="ECO:0007669"/>
    <property type="project" value="TreeGrafter"/>
</dbReference>
<dbReference type="InterPro" id="IPR018484">
    <property type="entry name" value="FGGY_N"/>
</dbReference>
<feature type="domain" description="Carbohydrate kinase FGGY N-terminal" evidence="5">
    <location>
        <begin position="132"/>
        <end position="279"/>
    </location>
</feature>
<comment type="similarity">
    <text evidence="1 4">Belongs to the FGGY kinase family.</text>
</comment>
<dbReference type="InterPro" id="IPR043129">
    <property type="entry name" value="ATPase_NBD"/>
</dbReference>
<keyword evidence="4" id="KW-0119">Carbohydrate metabolism</keyword>
<dbReference type="GO" id="GO:0004856">
    <property type="term" value="F:D-xylulokinase activity"/>
    <property type="evidence" value="ECO:0007669"/>
    <property type="project" value="UniProtKB-UniRule"/>
</dbReference>
<evidence type="ECO:0000256" key="1">
    <source>
        <dbReference type="ARBA" id="ARBA00009156"/>
    </source>
</evidence>
<protein>
    <recommendedName>
        <fullName evidence="4">Xylulose kinase</fullName>
        <ecNumber evidence="4">2.7.1.17</ecNumber>
    </recommendedName>
</protein>
<dbReference type="InterPro" id="IPR000577">
    <property type="entry name" value="Carb_kinase_FGGY"/>
</dbReference>
<sequence>MEQSDCYYLGFDLGTQQLKCVLTDSNLAVRHVVAINYDLALPMFRTSGGVHINGDEVTAPVLMWIKALELALDDLKHSNFDLSKVIALSGAAQQHGSVYWKPGAEEALANLNSNSSLADQLKDCFATSDSPVWMDNSTQEECNELEAAVGGALSLAKLTGSAAHLRFTGPQLLKKCRKETAIYNATERISLVSSFLCSLFLGRYAPIDFSDGSGMNLLNLKTHTWAAECLKVFPADLCEKLGPCVPSTDCLDSISPYFVKRYGFSSKCRVVVFTGDNPCMNFTYCYYFYFQAARFGFIEGWASLAGLNQRPSDLSISLGTSDTVFVWMNNAIPISNGHIFCNPVDPSMYMGLLCFRNGDCTRKQARRRLCGGNATWSQFEHLVDSSPPGNCGVFYEYEEIGSKVLPQYILVNADGCRVPFFEKQIEARAVVEHQCLAKRLSSYKTGMRSKMERILVTGGASNSEIILQTLSDVFNLPVYRKDVAHSAALGGAVRAKHALVMLEYGSFVPLDFESSPGKLVAEPRQSVVEIYEEMIIKYADFVERLESASCSDLL</sequence>
<comment type="function">
    <text evidence="4">Phosphorylates D-xylulose to produce D-xylulose 5-phosphate, a molecule that may play an important role in the regulation of glucose metabolism and lipogenesis.</text>
</comment>
<keyword evidence="9" id="KW-1185">Reference proteome</keyword>
<evidence type="ECO:0000256" key="4">
    <source>
        <dbReference type="RuleBase" id="RU367058"/>
    </source>
</evidence>
<dbReference type="Proteomes" id="UP000030764">
    <property type="component" value="Unassembled WGS sequence"/>
</dbReference>
<dbReference type="AlphaFoldDB" id="A0A085NK04"/>
<dbReference type="Pfam" id="PF02782">
    <property type="entry name" value="FGGY_C"/>
    <property type="match status" value="1"/>
</dbReference>
<dbReference type="Proteomes" id="UP000030758">
    <property type="component" value="Unassembled WGS sequence"/>
</dbReference>
<dbReference type="PANTHER" id="PTHR10196">
    <property type="entry name" value="SUGAR KINASE"/>
    <property type="match status" value="1"/>
</dbReference>
<comment type="catalytic activity">
    <reaction evidence="4">
        <text>D-xylulose + ATP = D-xylulose 5-phosphate + ADP + H(+)</text>
        <dbReference type="Rhea" id="RHEA:10964"/>
        <dbReference type="ChEBI" id="CHEBI:15378"/>
        <dbReference type="ChEBI" id="CHEBI:17140"/>
        <dbReference type="ChEBI" id="CHEBI:30616"/>
        <dbReference type="ChEBI" id="CHEBI:57737"/>
        <dbReference type="ChEBI" id="CHEBI:456216"/>
        <dbReference type="EC" id="2.7.1.17"/>
    </reaction>
</comment>
<dbReference type="CDD" id="cd07776">
    <property type="entry name" value="ASKHA_NBD_FGGY_SpXK-like"/>
    <property type="match status" value="1"/>
</dbReference>
<dbReference type="InterPro" id="IPR042024">
    <property type="entry name" value="D-XK_euk"/>
</dbReference>
<gene>
    <name evidence="7" type="ORF">M513_10876</name>
    <name evidence="8" type="ORF">M514_10876</name>
</gene>
<keyword evidence="2 4" id="KW-0808">Transferase</keyword>
<feature type="domain" description="Carbohydrate kinase FGGY C-terminal" evidence="6">
    <location>
        <begin position="314"/>
        <end position="498"/>
    </location>
</feature>
<evidence type="ECO:0000259" key="5">
    <source>
        <dbReference type="Pfam" id="PF00370"/>
    </source>
</evidence>
<dbReference type="Pfam" id="PF00370">
    <property type="entry name" value="FGGY_N"/>
    <property type="match status" value="1"/>
</dbReference>
<dbReference type="Gene3D" id="3.30.420.40">
    <property type="match status" value="2"/>
</dbReference>